<reference key="2">
    <citation type="submission" date="2011-05" db="EMBL/GenBank/DDBJ databases">
        <title>Complete genome sequence of the aerobic marine methanotroph Methylomonas methanica MC09.</title>
        <authorList>
            <person name="Boden R."/>
            <person name="Cunliffe M."/>
            <person name="Scanlan J."/>
            <person name="Moussard H."/>
            <person name="Kits K.D."/>
            <person name="Klotz M."/>
            <person name="Jetten M."/>
            <person name="Vuilleumier S."/>
            <person name="Han J."/>
            <person name="Peters L."/>
            <person name="Mikhailova N."/>
            <person name="Teshima H."/>
            <person name="Tapia R."/>
            <person name="Kyrpides N."/>
            <person name="Ivanova N."/>
            <person name="Pagani I."/>
            <person name="Cheng J.-F."/>
            <person name="Goodwin L."/>
            <person name="Han C."/>
            <person name="Hauser L."/>
            <person name="Land M."/>
            <person name="Lapidus A."/>
            <person name="Lucas S."/>
            <person name="Pitluck S."/>
            <person name="Woyke T."/>
            <person name="Stein L.Y."/>
            <person name="Murrell C."/>
        </authorList>
    </citation>
    <scope>NUCLEOTIDE SEQUENCE</scope>
    <source>
        <strain>MC09</strain>
    </source>
</reference>
<evidence type="ECO:0000313" key="4">
    <source>
        <dbReference type="Proteomes" id="UP000008888"/>
    </source>
</evidence>
<reference evidence="3 4" key="1">
    <citation type="journal article" date="2011" name="J. Bacteriol.">
        <title>Complete Genome Sequence of the Aerobic Marine Methanotroph Methylomonas methanica MC09.</title>
        <authorList>
            <person name="Boden R."/>
            <person name="Cunliffe M."/>
            <person name="Scanlan J."/>
            <person name="Moussard H."/>
            <person name="Kits K.D."/>
            <person name="Klotz M.G."/>
            <person name="Jetten M.S."/>
            <person name="Vuilleumier S."/>
            <person name="Han J."/>
            <person name="Peters L."/>
            <person name="Mikhailova N."/>
            <person name="Teshima H."/>
            <person name="Tapia R."/>
            <person name="Kyrpides N."/>
            <person name="Ivanova N."/>
            <person name="Pagani I."/>
            <person name="Cheng J.F."/>
            <person name="Goodwin L."/>
            <person name="Han C."/>
            <person name="Hauser L."/>
            <person name="Land M.L."/>
            <person name="Lapidus A."/>
            <person name="Lucas S."/>
            <person name="Pitluck S."/>
            <person name="Woyke T."/>
            <person name="Stein L."/>
            <person name="Murrell J.C."/>
        </authorList>
    </citation>
    <scope>NUCLEOTIDE SEQUENCE [LARGE SCALE GENOMIC DNA]</scope>
    <source>
        <strain evidence="3 4">MC09</strain>
    </source>
</reference>
<evidence type="ECO:0000259" key="1">
    <source>
        <dbReference type="Pfam" id="PF13681"/>
    </source>
</evidence>
<dbReference type="STRING" id="857087.Metme_2147"/>
<dbReference type="eggNOG" id="COG4726">
    <property type="taxonomic scope" value="Bacteria"/>
</dbReference>
<dbReference type="KEGG" id="mmt:Metme_2147"/>
<sequence>MKNRTLAVKYLNKRQNGAVLAVSLIMLLLLTIIGITGTQVTGLEEKMTNNMRERNVAFQAAETALRAGETFLTQAALPSFSTAGTNGLYNETGVPPKKYDNWASFNTRSYTDTTLHSTASAPRYIIQRLKNIGSNSSLDASNFSENELYRVTSRGVGGTSNSVVVLESFYKR</sequence>
<feature type="domain" description="Type 4 fimbrial biogenesis protein PilX N-terminal" evidence="2">
    <location>
        <begin position="17"/>
        <end position="66"/>
    </location>
</feature>
<dbReference type="InterPro" id="IPR025746">
    <property type="entry name" value="PilX_N_dom"/>
</dbReference>
<reference evidence="4" key="3">
    <citation type="submission" date="2011-05" db="EMBL/GenBank/DDBJ databases">
        <title>Complete sequence of Methylomonas methanica MC09.</title>
        <authorList>
            <consortium name="US DOE Joint Genome Institute"/>
            <person name="Lucas S."/>
            <person name="Han J."/>
            <person name="Lapidus A."/>
            <person name="Cheng J.-F."/>
            <person name="Goodwin L."/>
            <person name="Pitluck S."/>
            <person name="Peters L."/>
            <person name="Mikhailova N."/>
            <person name="Teshima H."/>
            <person name="Han C."/>
            <person name="Tapia R."/>
            <person name="Land M."/>
            <person name="Hauser L."/>
            <person name="Kyrpides N."/>
            <person name="Ivanova N."/>
            <person name="Pagani I."/>
            <person name="Stein L."/>
            <person name="Woyke T."/>
        </authorList>
    </citation>
    <scope>NUCLEOTIDE SEQUENCE [LARGE SCALE GENOMIC DNA]</scope>
    <source>
        <strain evidence="4">MC09</strain>
    </source>
</reference>
<dbReference type="Proteomes" id="UP000008888">
    <property type="component" value="Chromosome"/>
</dbReference>
<dbReference type="Pfam" id="PF14341">
    <property type="entry name" value="PilX_N"/>
    <property type="match status" value="1"/>
</dbReference>
<dbReference type="Pfam" id="PF13681">
    <property type="entry name" value="PilX"/>
    <property type="match status" value="1"/>
</dbReference>
<dbReference type="OrthoDB" id="5298746at2"/>
<dbReference type="InterPro" id="IPR025205">
    <property type="entry name" value="PilX/PilW_C"/>
</dbReference>
<dbReference type="EMBL" id="CP002738">
    <property type="protein sequence ID" value="AEG00552.1"/>
    <property type="molecule type" value="Genomic_DNA"/>
</dbReference>
<evidence type="ECO:0000313" key="3">
    <source>
        <dbReference type="EMBL" id="AEG00552.1"/>
    </source>
</evidence>
<dbReference type="AlphaFoldDB" id="G0A6T1"/>
<accession>G0A6T1</accession>
<feature type="domain" description="PilX/PilW C-terminal" evidence="1">
    <location>
        <begin position="81"/>
        <end position="171"/>
    </location>
</feature>
<dbReference type="HOGENOM" id="CLU_103317_2_0_6"/>
<evidence type="ECO:0000259" key="2">
    <source>
        <dbReference type="Pfam" id="PF14341"/>
    </source>
</evidence>
<proteinExistence type="predicted"/>
<keyword evidence="4" id="KW-1185">Reference proteome</keyword>
<name>G0A6T1_METMM</name>
<dbReference type="RefSeq" id="WP_013818796.1">
    <property type="nucleotide sequence ID" value="NC_015572.1"/>
</dbReference>
<protein>
    <submittedName>
        <fullName evidence="3">Tfp pilus assembly protein PilX</fullName>
    </submittedName>
</protein>
<organism evidence="3 4">
    <name type="scientific">Methylomonas methanica (strain DSM 25384 / MC09)</name>
    <dbReference type="NCBI Taxonomy" id="857087"/>
    <lineage>
        <taxon>Bacteria</taxon>
        <taxon>Pseudomonadati</taxon>
        <taxon>Pseudomonadota</taxon>
        <taxon>Gammaproteobacteria</taxon>
        <taxon>Methylococcales</taxon>
        <taxon>Methylococcaceae</taxon>
        <taxon>Methylomonas</taxon>
    </lineage>
</organism>
<gene>
    <name evidence="3" type="ordered locus">Metme_2147</name>
</gene>